<dbReference type="Pfam" id="PF13416">
    <property type="entry name" value="SBP_bac_8"/>
    <property type="match status" value="1"/>
</dbReference>
<keyword evidence="4" id="KW-1185">Reference proteome</keyword>
<dbReference type="RefSeq" id="WP_135264115.1">
    <property type="nucleotide sequence ID" value="NZ_SMLM01000002.1"/>
</dbReference>
<dbReference type="PROSITE" id="PS51318">
    <property type="entry name" value="TAT"/>
    <property type="match status" value="1"/>
</dbReference>
<dbReference type="OrthoDB" id="366726at2"/>
<dbReference type="AlphaFoldDB" id="A0A4Z0BW51"/>
<accession>A0A4Z0BW51</accession>
<evidence type="ECO:0000256" key="1">
    <source>
        <dbReference type="ARBA" id="ARBA00022729"/>
    </source>
</evidence>
<dbReference type="SUPFAM" id="SSF53850">
    <property type="entry name" value="Periplasmic binding protein-like II"/>
    <property type="match status" value="1"/>
</dbReference>
<dbReference type="InterPro" id="IPR006059">
    <property type="entry name" value="SBP"/>
</dbReference>
<name>A0A4Z0BW51_9BURK</name>
<dbReference type="InterPro" id="IPR006311">
    <property type="entry name" value="TAT_signal"/>
</dbReference>
<protein>
    <submittedName>
        <fullName evidence="3">Extracellular solute-binding protein</fullName>
    </submittedName>
</protein>
<dbReference type="EMBL" id="SMLM01000002">
    <property type="protein sequence ID" value="TFZ02590.1"/>
    <property type="molecule type" value="Genomic_DNA"/>
</dbReference>
<proteinExistence type="predicted"/>
<feature type="chain" id="PRO_5021386878" evidence="2">
    <location>
        <begin position="26"/>
        <end position="357"/>
    </location>
</feature>
<dbReference type="PANTHER" id="PTHR30006">
    <property type="entry name" value="THIAMINE-BINDING PERIPLASMIC PROTEIN-RELATED"/>
    <property type="match status" value="1"/>
</dbReference>
<sequence>MTFSRRQAIAAAAAATLICGKPGFAQDTAWAGSPANATAIQKLYDEAVAAKQSQVVVYGGYSALYKPLWEVFTKRFPNVTVVPNPLTGPRLVSKLDAEFAAGKTEADVLMAGMTELLYNVSKDRVTPYKPPNFSALPARFADPDGKFLIMFADAYGTLYNTTQIKPADAPKSITDLADPRLKGQFVLDNPLGGGGATLVWIELFNSGLIDPKLMRGIRDNAQVVPSVPPLYPNVGAGSVKMIAWGSFTRYLQMKEAGSPVGFAFIDKGVVPLFGGTAIMKGAPNEKAARLFQAWFLTPEAQEAVVSKGHSYPVLPGVKTPAEWKPLTELMAPLKMVPPAEYVKVRADYENVARQALQ</sequence>
<reference evidence="3 4" key="1">
    <citation type="submission" date="2019-03" db="EMBL/GenBank/DDBJ databases">
        <title>Ramlibacter henchirensis DSM 14656, whole genome shotgun sequence.</title>
        <authorList>
            <person name="Zhang X."/>
            <person name="Feng G."/>
            <person name="Zhu H."/>
        </authorList>
    </citation>
    <scope>NUCLEOTIDE SEQUENCE [LARGE SCALE GENOMIC DNA]</scope>
    <source>
        <strain evidence="3 4">DSM 14656</strain>
    </source>
</reference>
<dbReference type="Gene3D" id="3.40.190.10">
    <property type="entry name" value="Periplasmic binding protein-like II"/>
    <property type="match status" value="2"/>
</dbReference>
<evidence type="ECO:0000313" key="4">
    <source>
        <dbReference type="Proteomes" id="UP000298180"/>
    </source>
</evidence>
<comment type="caution">
    <text evidence="3">The sequence shown here is derived from an EMBL/GenBank/DDBJ whole genome shotgun (WGS) entry which is preliminary data.</text>
</comment>
<evidence type="ECO:0000256" key="2">
    <source>
        <dbReference type="SAM" id="SignalP"/>
    </source>
</evidence>
<gene>
    <name evidence="3" type="ORF">EZ313_15125</name>
</gene>
<keyword evidence="1 2" id="KW-0732">Signal</keyword>
<feature type="signal peptide" evidence="2">
    <location>
        <begin position="1"/>
        <end position="25"/>
    </location>
</feature>
<dbReference type="Proteomes" id="UP000298180">
    <property type="component" value="Unassembled WGS sequence"/>
</dbReference>
<organism evidence="3 4">
    <name type="scientific">Ramlibacter henchirensis</name>
    <dbReference type="NCBI Taxonomy" id="204072"/>
    <lineage>
        <taxon>Bacteria</taxon>
        <taxon>Pseudomonadati</taxon>
        <taxon>Pseudomonadota</taxon>
        <taxon>Betaproteobacteria</taxon>
        <taxon>Burkholderiales</taxon>
        <taxon>Comamonadaceae</taxon>
        <taxon>Ramlibacter</taxon>
    </lineage>
</organism>
<evidence type="ECO:0000313" key="3">
    <source>
        <dbReference type="EMBL" id="TFZ02590.1"/>
    </source>
</evidence>
<dbReference type="PANTHER" id="PTHR30006:SF24">
    <property type="entry name" value="SLL0237 PROTEIN"/>
    <property type="match status" value="1"/>
</dbReference>